<protein>
    <submittedName>
        <fullName evidence="1">Uncharacterized protein</fullName>
    </submittedName>
</protein>
<feature type="non-terminal residue" evidence="1">
    <location>
        <position position="1"/>
    </location>
</feature>
<feature type="non-terminal residue" evidence="1">
    <location>
        <position position="44"/>
    </location>
</feature>
<accession>A0A4Y2JSU0</accession>
<reference evidence="1 2" key="1">
    <citation type="journal article" date="2019" name="Sci. Rep.">
        <title>Orb-weaving spider Araneus ventricosus genome elucidates the spidroin gene catalogue.</title>
        <authorList>
            <person name="Kono N."/>
            <person name="Nakamura H."/>
            <person name="Ohtoshi R."/>
            <person name="Moran D.A.P."/>
            <person name="Shinohara A."/>
            <person name="Yoshida Y."/>
            <person name="Fujiwara M."/>
            <person name="Mori M."/>
            <person name="Tomita M."/>
            <person name="Arakawa K."/>
        </authorList>
    </citation>
    <scope>NUCLEOTIDE SEQUENCE [LARGE SCALE GENOMIC DNA]</scope>
</reference>
<evidence type="ECO:0000313" key="1">
    <source>
        <dbReference type="EMBL" id="GBM92865.1"/>
    </source>
</evidence>
<comment type="caution">
    <text evidence="1">The sequence shown here is derived from an EMBL/GenBank/DDBJ whole genome shotgun (WGS) entry which is preliminary data.</text>
</comment>
<evidence type="ECO:0000313" key="2">
    <source>
        <dbReference type="Proteomes" id="UP000499080"/>
    </source>
</evidence>
<dbReference type="EMBL" id="BGPR01111698">
    <property type="protein sequence ID" value="GBM92865.1"/>
    <property type="molecule type" value="Genomic_DNA"/>
</dbReference>
<organism evidence="1 2">
    <name type="scientific">Araneus ventricosus</name>
    <name type="common">Orbweaver spider</name>
    <name type="synonym">Epeira ventricosa</name>
    <dbReference type="NCBI Taxonomy" id="182803"/>
    <lineage>
        <taxon>Eukaryota</taxon>
        <taxon>Metazoa</taxon>
        <taxon>Ecdysozoa</taxon>
        <taxon>Arthropoda</taxon>
        <taxon>Chelicerata</taxon>
        <taxon>Arachnida</taxon>
        <taxon>Araneae</taxon>
        <taxon>Araneomorphae</taxon>
        <taxon>Entelegynae</taxon>
        <taxon>Araneoidea</taxon>
        <taxon>Araneidae</taxon>
        <taxon>Araneus</taxon>
    </lineage>
</organism>
<keyword evidence="2" id="KW-1185">Reference proteome</keyword>
<proteinExistence type="predicted"/>
<dbReference type="Proteomes" id="UP000499080">
    <property type="component" value="Unassembled WGS sequence"/>
</dbReference>
<dbReference type="OrthoDB" id="74360at2759"/>
<sequence>YVFGSMLSRDTAFRVIQQTWILSTDPGLGLPDDSDSEVSPAIML</sequence>
<gene>
    <name evidence="1" type="ORF">AVEN_51187_1</name>
</gene>
<dbReference type="AlphaFoldDB" id="A0A4Y2JSU0"/>
<name>A0A4Y2JSU0_ARAVE</name>